<dbReference type="KEGG" id="ttc:FOKN1_1992"/>
<dbReference type="SUPFAM" id="SSF55811">
    <property type="entry name" value="Nudix"/>
    <property type="match status" value="1"/>
</dbReference>
<dbReference type="InterPro" id="IPR000086">
    <property type="entry name" value="NUDIX_hydrolase_dom"/>
</dbReference>
<comment type="subunit">
    <text evidence="2 4">Monomer.</text>
</comment>
<keyword evidence="7" id="KW-1185">Reference proteome</keyword>
<comment type="similarity">
    <text evidence="1 4">Belongs to the Nudix hydrolase family. NudJ subfamily.</text>
</comment>
<accession>A0A1Z4VSI1</accession>
<protein>
    <recommendedName>
        <fullName evidence="3 4">Phosphatase NudJ</fullName>
        <ecNumber evidence="4">3.6.1.-</ecNumber>
    </recommendedName>
</protein>
<dbReference type="PANTHER" id="PTHR43222">
    <property type="entry name" value="NUDIX HYDROLASE 23"/>
    <property type="match status" value="1"/>
</dbReference>
<sequence>MTWKPHVTVAAVIEHSGYFLCVEETIEGRSRLNQPAGHLEPGESLTDAIIREVREETTRAFTPEALVGVYLWRAGPRHPTFLRVTFTGYVDESDPALQTDTEIDANVWLSPDDIRTRRREWRSPLVMQCIDDYLAGQRYPLSLLRSLVDATP</sequence>
<dbReference type="AlphaFoldDB" id="A0A1Z4VSI1"/>
<comment type="cofactor">
    <cofactor evidence="4">
        <name>Mg(2+)</name>
        <dbReference type="ChEBI" id="CHEBI:18420"/>
    </cofactor>
</comment>
<evidence type="ECO:0000313" key="7">
    <source>
        <dbReference type="Proteomes" id="UP000218765"/>
    </source>
</evidence>
<dbReference type="EMBL" id="AP018052">
    <property type="protein sequence ID" value="BAZ94372.1"/>
    <property type="molecule type" value="Genomic_DNA"/>
</dbReference>
<keyword evidence="4 6" id="KW-0378">Hydrolase</keyword>
<evidence type="ECO:0000259" key="5">
    <source>
        <dbReference type="PROSITE" id="PS51462"/>
    </source>
</evidence>
<keyword evidence="4" id="KW-0460">Magnesium</keyword>
<dbReference type="InterPro" id="IPR033713">
    <property type="entry name" value="NudJ"/>
</dbReference>
<reference evidence="6 7" key="1">
    <citation type="submission" date="2017-05" db="EMBL/GenBank/DDBJ databases">
        <title>Thiocyanate degradation by Thiohalobacter thiocyanaticus FOKN1.</title>
        <authorList>
            <person name="Oshiki M."/>
            <person name="Fukushima T."/>
            <person name="Kawano S."/>
            <person name="Nakagawa J."/>
        </authorList>
    </citation>
    <scope>NUCLEOTIDE SEQUENCE [LARGE SCALE GENOMIC DNA]</scope>
    <source>
        <strain evidence="6 7">FOKN1</strain>
    </source>
</reference>
<dbReference type="GO" id="GO:0004787">
    <property type="term" value="F:thiamine diphosphate phosphatase activity"/>
    <property type="evidence" value="ECO:0007669"/>
    <property type="project" value="InterPro"/>
</dbReference>
<dbReference type="RefSeq" id="WP_096366470.1">
    <property type="nucleotide sequence ID" value="NZ_AP018052.1"/>
</dbReference>
<dbReference type="InterPro" id="IPR015797">
    <property type="entry name" value="NUDIX_hydrolase-like_dom_sf"/>
</dbReference>
<dbReference type="GO" id="GO:0017110">
    <property type="term" value="F:nucleoside diphosphate phosphatase activity"/>
    <property type="evidence" value="ECO:0007669"/>
    <property type="project" value="InterPro"/>
</dbReference>
<evidence type="ECO:0000256" key="4">
    <source>
        <dbReference type="RuleBase" id="RU364043"/>
    </source>
</evidence>
<dbReference type="PROSITE" id="PS51462">
    <property type="entry name" value="NUDIX"/>
    <property type="match status" value="1"/>
</dbReference>
<dbReference type="CDD" id="cd03675">
    <property type="entry name" value="NUDIX_Hydrolase"/>
    <property type="match status" value="1"/>
</dbReference>
<dbReference type="Gene3D" id="3.90.79.10">
    <property type="entry name" value="Nucleoside Triphosphate Pyrophosphohydrolase"/>
    <property type="match status" value="1"/>
</dbReference>
<gene>
    <name evidence="4" type="primary">nudJ</name>
    <name evidence="6" type="ORF">FOKN1_1992</name>
</gene>
<name>A0A1Z4VSI1_9GAMM</name>
<feature type="domain" description="Nudix hydrolase" evidence="5">
    <location>
        <begin position="2"/>
        <end position="131"/>
    </location>
</feature>
<dbReference type="PANTHER" id="PTHR43222:SF11">
    <property type="entry name" value="PHOSPHATASE NUDJ"/>
    <property type="match status" value="1"/>
</dbReference>
<dbReference type="Pfam" id="PF00293">
    <property type="entry name" value="NUDIX"/>
    <property type="match status" value="1"/>
</dbReference>
<organism evidence="6 7">
    <name type="scientific">Thiohalobacter thiocyanaticus</name>
    <dbReference type="NCBI Taxonomy" id="585455"/>
    <lineage>
        <taxon>Bacteria</taxon>
        <taxon>Pseudomonadati</taxon>
        <taxon>Pseudomonadota</taxon>
        <taxon>Gammaproteobacteria</taxon>
        <taxon>Thiohalobacterales</taxon>
        <taxon>Thiohalobacteraceae</taxon>
        <taxon>Thiohalobacter</taxon>
    </lineage>
</organism>
<evidence type="ECO:0000256" key="1">
    <source>
        <dbReference type="ARBA" id="ARBA00007608"/>
    </source>
</evidence>
<evidence type="ECO:0000313" key="6">
    <source>
        <dbReference type="EMBL" id="BAZ94372.1"/>
    </source>
</evidence>
<evidence type="ECO:0000256" key="2">
    <source>
        <dbReference type="ARBA" id="ARBA00011245"/>
    </source>
</evidence>
<dbReference type="Proteomes" id="UP000218765">
    <property type="component" value="Chromosome"/>
</dbReference>
<dbReference type="OrthoDB" id="8594221at2"/>
<proteinExistence type="inferred from homology"/>
<evidence type="ECO:0000256" key="3">
    <source>
        <dbReference type="ARBA" id="ARBA00015552"/>
    </source>
</evidence>
<dbReference type="EC" id="3.6.1.-" evidence="4"/>
<dbReference type="GO" id="GO:0017111">
    <property type="term" value="F:ribonucleoside triphosphate phosphatase activity"/>
    <property type="evidence" value="ECO:0007669"/>
    <property type="project" value="InterPro"/>
</dbReference>